<keyword evidence="10" id="KW-1185">Reference proteome</keyword>
<feature type="transmembrane region" description="Helical" evidence="8">
    <location>
        <begin position="63"/>
        <end position="85"/>
    </location>
</feature>
<evidence type="ECO:0000256" key="6">
    <source>
        <dbReference type="ARBA" id="ARBA00023136"/>
    </source>
</evidence>
<dbReference type="Proteomes" id="UP000235145">
    <property type="component" value="Unassembled WGS sequence"/>
</dbReference>
<feature type="transmembrane region" description="Helical" evidence="8">
    <location>
        <begin position="20"/>
        <end position="42"/>
    </location>
</feature>
<keyword evidence="4" id="KW-0611">Plant defense</keyword>
<evidence type="ECO:0000256" key="3">
    <source>
        <dbReference type="ARBA" id="ARBA00022692"/>
    </source>
</evidence>
<evidence type="ECO:0000256" key="2">
    <source>
        <dbReference type="ARBA" id="ARBA00006574"/>
    </source>
</evidence>
<keyword evidence="6 8" id="KW-0472">Membrane</keyword>
<evidence type="ECO:0000256" key="1">
    <source>
        <dbReference type="ARBA" id="ARBA00004141"/>
    </source>
</evidence>
<protein>
    <submittedName>
        <fullName evidence="9">Uncharacterized protein</fullName>
    </submittedName>
</protein>
<dbReference type="GO" id="GO:0006952">
    <property type="term" value="P:defense response"/>
    <property type="evidence" value="ECO:0007669"/>
    <property type="project" value="UniProtKB-KW"/>
</dbReference>
<comment type="similarity">
    <text evidence="2">Belongs to the MLO family.</text>
</comment>
<dbReference type="GO" id="GO:0016020">
    <property type="term" value="C:membrane"/>
    <property type="evidence" value="ECO:0007669"/>
    <property type="project" value="UniProtKB-SubCell"/>
</dbReference>
<evidence type="ECO:0000256" key="4">
    <source>
        <dbReference type="ARBA" id="ARBA00022821"/>
    </source>
</evidence>
<evidence type="ECO:0000313" key="9">
    <source>
        <dbReference type="EMBL" id="KAJ0190159.1"/>
    </source>
</evidence>
<gene>
    <name evidence="9" type="ORF">LSAT_V11C800433900</name>
</gene>
<keyword evidence="7" id="KW-0568">Pathogenesis-related protein</keyword>
<dbReference type="Pfam" id="PF03094">
    <property type="entry name" value="Mlo"/>
    <property type="match status" value="1"/>
</dbReference>
<dbReference type="EMBL" id="NBSK02000008">
    <property type="protein sequence ID" value="KAJ0190159.1"/>
    <property type="molecule type" value="Genomic_DNA"/>
</dbReference>
<evidence type="ECO:0000313" key="10">
    <source>
        <dbReference type="Proteomes" id="UP000235145"/>
    </source>
</evidence>
<sequence>MVSDAKYDSKSLALTPTSSIAIVMTIFVLVQLLVEQSIRYLCNWLKKVKRKPMLAVVEKMKNVIGISYMRAMNIIDLIFLLLSLLS</sequence>
<evidence type="ECO:0000256" key="7">
    <source>
        <dbReference type="ARBA" id="ARBA00023265"/>
    </source>
</evidence>
<reference evidence="9 10" key="1">
    <citation type="journal article" date="2017" name="Nat. Commun.">
        <title>Genome assembly with in vitro proximity ligation data and whole-genome triplication in lettuce.</title>
        <authorList>
            <person name="Reyes-Chin-Wo S."/>
            <person name="Wang Z."/>
            <person name="Yang X."/>
            <person name="Kozik A."/>
            <person name="Arikit S."/>
            <person name="Song C."/>
            <person name="Xia L."/>
            <person name="Froenicke L."/>
            <person name="Lavelle D.O."/>
            <person name="Truco M.J."/>
            <person name="Xia R."/>
            <person name="Zhu S."/>
            <person name="Xu C."/>
            <person name="Xu H."/>
            <person name="Xu X."/>
            <person name="Cox K."/>
            <person name="Korf I."/>
            <person name="Meyers B.C."/>
            <person name="Michelmore R.W."/>
        </authorList>
    </citation>
    <scope>NUCLEOTIDE SEQUENCE [LARGE SCALE GENOMIC DNA]</scope>
    <source>
        <strain evidence="10">cv. Salinas</strain>
        <tissue evidence="9">Seedlings</tissue>
    </source>
</reference>
<evidence type="ECO:0000256" key="5">
    <source>
        <dbReference type="ARBA" id="ARBA00022989"/>
    </source>
</evidence>
<name>A0A9R1WWR4_LACSA</name>
<accession>A0A9R1WWR4</accession>
<keyword evidence="5 8" id="KW-1133">Transmembrane helix</keyword>
<evidence type="ECO:0000256" key="8">
    <source>
        <dbReference type="SAM" id="Phobius"/>
    </source>
</evidence>
<comment type="subcellular location">
    <subcellularLocation>
        <location evidence="1">Membrane</location>
        <topology evidence="1">Multi-pass membrane protein</topology>
    </subcellularLocation>
</comment>
<dbReference type="AlphaFoldDB" id="A0A9R1WWR4"/>
<comment type="caution">
    <text evidence="9">The sequence shown here is derived from an EMBL/GenBank/DDBJ whole genome shotgun (WGS) entry which is preliminary data.</text>
</comment>
<proteinExistence type="inferred from homology"/>
<keyword evidence="3 8" id="KW-0812">Transmembrane</keyword>
<organism evidence="9 10">
    <name type="scientific">Lactuca sativa</name>
    <name type="common">Garden lettuce</name>
    <dbReference type="NCBI Taxonomy" id="4236"/>
    <lineage>
        <taxon>Eukaryota</taxon>
        <taxon>Viridiplantae</taxon>
        <taxon>Streptophyta</taxon>
        <taxon>Embryophyta</taxon>
        <taxon>Tracheophyta</taxon>
        <taxon>Spermatophyta</taxon>
        <taxon>Magnoliopsida</taxon>
        <taxon>eudicotyledons</taxon>
        <taxon>Gunneridae</taxon>
        <taxon>Pentapetalae</taxon>
        <taxon>asterids</taxon>
        <taxon>campanulids</taxon>
        <taxon>Asterales</taxon>
        <taxon>Asteraceae</taxon>
        <taxon>Cichorioideae</taxon>
        <taxon>Cichorieae</taxon>
        <taxon>Lactucinae</taxon>
        <taxon>Lactuca</taxon>
    </lineage>
</organism>
<dbReference type="InterPro" id="IPR004326">
    <property type="entry name" value="Mlo"/>
</dbReference>